<evidence type="ECO:0000256" key="1">
    <source>
        <dbReference type="SAM" id="Phobius"/>
    </source>
</evidence>
<keyword evidence="3" id="KW-1185">Reference proteome</keyword>
<accession>A0A3D8JUH8</accession>
<evidence type="ECO:0000313" key="2">
    <source>
        <dbReference type="EMBL" id="RDU96041.1"/>
    </source>
</evidence>
<dbReference type="AlphaFoldDB" id="A0A3D8JUH8"/>
<sequence length="237" mass="25408">MVWEATSIVEIGQVDEGGVRPVDPLVQAALRVQTESFRDDVLRSLKLPLDDDASAQTSLIRHSLLASGIPGTNLFSMSVRGLSQEEAKTTLEVAQNQLIATHAEVVDAVRGRLQNQLKTVDTNISKLQAAQDAQLQTLKRVSASKDTGNGAVQALLSDMVDATTVAQLQMAQQRRAQLVGQLGADRTYNTRVIGDTTVSRRPITPKRPVFAGVGALLGLFAGLLIAGRRYVGAKRTA</sequence>
<proteinExistence type="predicted"/>
<evidence type="ECO:0000313" key="3">
    <source>
        <dbReference type="Proteomes" id="UP000256838"/>
    </source>
</evidence>
<gene>
    <name evidence="2" type="ORF">DWV00_25675</name>
</gene>
<dbReference type="EMBL" id="QRGA01000016">
    <property type="protein sequence ID" value="RDU96041.1"/>
    <property type="molecule type" value="Genomic_DNA"/>
</dbReference>
<feature type="transmembrane region" description="Helical" evidence="1">
    <location>
        <begin position="209"/>
        <end position="227"/>
    </location>
</feature>
<evidence type="ECO:0008006" key="4">
    <source>
        <dbReference type="Google" id="ProtNLM"/>
    </source>
</evidence>
<reference evidence="2 3" key="1">
    <citation type="submission" date="2018-08" db="EMBL/GenBank/DDBJ databases">
        <title>Paraburkholderia sp. DHOM06 isolated from forest soil.</title>
        <authorList>
            <person name="Gao Z.-H."/>
            <person name="Qiu L.-H."/>
        </authorList>
    </citation>
    <scope>NUCLEOTIDE SEQUENCE [LARGE SCALE GENOMIC DNA]</scope>
    <source>
        <strain evidence="2 3">DHOM06</strain>
    </source>
</reference>
<name>A0A3D8JUH8_9BURK</name>
<comment type="caution">
    <text evidence="2">The sequence shown here is derived from an EMBL/GenBank/DDBJ whole genome shotgun (WGS) entry which is preliminary data.</text>
</comment>
<dbReference type="Proteomes" id="UP000256838">
    <property type="component" value="Unassembled WGS sequence"/>
</dbReference>
<keyword evidence="1" id="KW-1133">Transmembrane helix</keyword>
<keyword evidence="1" id="KW-0472">Membrane</keyword>
<protein>
    <recommendedName>
        <fullName evidence="4">Chain-length determining protein</fullName>
    </recommendedName>
</protein>
<organism evidence="2 3">
    <name type="scientific">Trinickia dinghuensis</name>
    <dbReference type="NCBI Taxonomy" id="2291023"/>
    <lineage>
        <taxon>Bacteria</taxon>
        <taxon>Pseudomonadati</taxon>
        <taxon>Pseudomonadota</taxon>
        <taxon>Betaproteobacteria</taxon>
        <taxon>Burkholderiales</taxon>
        <taxon>Burkholderiaceae</taxon>
        <taxon>Trinickia</taxon>
    </lineage>
</organism>
<keyword evidence="1" id="KW-0812">Transmembrane</keyword>